<comment type="caution">
    <text evidence="2">The sequence shown here is derived from an EMBL/GenBank/DDBJ whole genome shotgun (WGS) entry which is preliminary data.</text>
</comment>
<evidence type="ECO:0000313" key="2">
    <source>
        <dbReference type="EMBL" id="KAK3925169.1"/>
    </source>
</evidence>
<feature type="compositionally biased region" description="Gly residues" evidence="1">
    <location>
        <begin position="92"/>
        <end position="103"/>
    </location>
</feature>
<reference evidence="2" key="2">
    <citation type="journal article" date="2023" name="BMC Genomics">
        <title>Pest status, molecular evolution, and epigenetic factors derived from the genome assembly of Frankliniella fusca, a thysanopteran phytovirus vector.</title>
        <authorList>
            <person name="Catto M.A."/>
            <person name="Labadie P.E."/>
            <person name="Jacobson A.L."/>
            <person name="Kennedy G.G."/>
            <person name="Srinivasan R."/>
            <person name="Hunt B.G."/>
        </authorList>
    </citation>
    <scope>NUCLEOTIDE SEQUENCE</scope>
    <source>
        <strain evidence="2">PL_HMW_Pooled</strain>
    </source>
</reference>
<proteinExistence type="predicted"/>
<dbReference type="AlphaFoldDB" id="A0AAE1HPV2"/>
<feature type="region of interest" description="Disordered" evidence="1">
    <location>
        <begin position="92"/>
        <end position="130"/>
    </location>
</feature>
<gene>
    <name evidence="2" type="ORF">KUF71_013438</name>
</gene>
<evidence type="ECO:0000313" key="3">
    <source>
        <dbReference type="Proteomes" id="UP001219518"/>
    </source>
</evidence>
<feature type="compositionally biased region" description="Low complexity" evidence="1">
    <location>
        <begin position="117"/>
        <end position="129"/>
    </location>
</feature>
<reference evidence="2" key="1">
    <citation type="submission" date="2021-07" db="EMBL/GenBank/DDBJ databases">
        <authorList>
            <person name="Catto M.A."/>
            <person name="Jacobson A."/>
            <person name="Kennedy G."/>
            <person name="Labadie P."/>
            <person name="Hunt B.G."/>
            <person name="Srinivasan R."/>
        </authorList>
    </citation>
    <scope>NUCLEOTIDE SEQUENCE</scope>
    <source>
        <strain evidence="2">PL_HMW_Pooled</strain>
        <tissue evidence="2">Head</tissue>
    </source>
</reference>
<name>A0AAE1HPV2_9NEOP</name>
<dbReference type="Proteomes" id="UP001219518">
    <property type="component" value="Unassembled WGS sequence"/>
</dbReference>
<keyword evidence="2" id="KW-0407">Ion channel</keyword>
<organism evidence="2 3">
    <name type="scientific">Frankliniella fusca</name>
    <dbReference type="NCBI Taxonomy" id="407009"/>
    <lineage>
        <taxon>Eukaryota</taxon>
        <taxon>Metazoa</taxon>
        <taxon>Ecdysozoa</taxon>
        <taxon>Arthropoda</taxon>
        <taxon>Hexapoda</taxon>
        <taxon>Insecta</taxon>
        <taxon>Pterygota</taxon>
        <taxon>Neoptera</taxon>
        <taxon>Paraneoptera</taxon>
        <taxon>Thysanoptera</taxon>
        <taxon>Terebrantia</taxon>
        <taxon>Thripoidea</taxon>
        <taxon>Thripidae</taxon>
        <taxon>Frankliniella</taxon>
    </lineage>
</organism>
<protein>
    <submittedName>
        <fullName evidence="2">Amiloride-sensitive sodium channel subunit alpha</fullName>
    </submittedName>
</protein>
<accession>A0AAE1HPV2</accession>
<dbReference type="EMBL" id="JAHWGI010001220">
    <property type="protein sequence ID" value="KAK3925169.1"/>
    <property type="molecule type" value="Genomic_DNA"/>
</dbReference>
<keyword evidence="2" id="KW-0406">Ion transport</keyword>
<dbReference type="GO" id="GO:0034220">
    <property type="term" value="P:monoatomic ion transmembrane transport"/>
    <property type="evidence" value="ECO:0007669"/>
    <property type="project" value="UniProtKB-KW"/>
</dbReference>
<keyword evidence="3" id="KW-1185">Reference proteome</keyword>
<keyword evidence="2" id="KW-0813">Transport</keyword>
<evidence type="ECO:0000256" key="1">
    <source>
        <dbReference type="SAM" id="MobiDB-lite"/>
    </source>
</evidence>
<sequence>MSPGAIVFTPRLPLIPATHPALPLRGGAQGTALADLHQSRDLVPRGSSLSVTETARPGMCRPGVDRVSLPLAVLLWWGAAGAGLGWASPVAAGGGGGGGGGGSAASSRLECPEVRRSPPAAAPGPSLLAHTWPPEVKQALGAARGLWAALDQPGAAQGPGA</sequence>
<feature type="non-terminal residue" evidence="2">
    <location>
        <position position="1"/>
    </location>
</feature>